<reference evidence="2 3" key="1">
    <citation type="submission" date="2018-04" db="EMBL/GenBank/DDBJ databases">
        <title>WGS assembly of Panicum hallii var. hallii HAL2.</title>
        <authorList>
            <person name="Lovell J."/>
            <person name="Jenkins J."/>
            <person name="Lowry D."/>
            <person name="Mamidi S."/>
            <person name="Sreedasyam A."/>
            <person name="Weng X."/>
            <person name="Barry K."/>
            <person name="Bonette J."/>
            <person name="Campitelli B."/>
            <person name="Daum C."/>
            <person name="Gordon S."/>
            <person name="Gould B."/>
            <person name="Lipzen A."/>
            <person name="MacQueen A."/>
            <person name="Palacio-Mejia J."/>
            <person name="Plott C."/>
            <person name="Shakirov E."/>
            <person name="Shu S."/>
            <person name="Yoshinaga Y."/>
            <person name="Zane M."/>
            <person name="Rokhsar D."/>
            <person name="Grimwood J."/>
            <person name="Schmutz J."/>
            <person name="Juenger T."/>
        </authorList>
    </citation>
    <scope>NUCLEOTIDE SEQUENCE [LARGE SCALE GENOMIC DNA]</scope>
    <source>
        <strain evidence="3">cv. HAL2</strain>
    </source>
</reference>
<dbReference type="EMBL" id="CM009749">
    <property type="protein sequence ID" value="PUZ75718.1"/>
    <property type="molecule type" value="Genomic_DNA"/>
</dbReference>
<proteinExistence type="predicted"/>
<dbReference type="AlphaFoldDB" id="A0A2T7F6L2"/>
<dbReference type="Gramene" id="PUZ75718">
    <property type="protein sequence ID" value="PUZ75718"/>
    <property type="gene ID" value="GQ55_1G227800"/>
</dbReference>
<feature type="region of interest" description="Disordered" evidence="1">
    <location>
        <begin position="109"/>
        <end position="162"/>
    </location>
</feature>
<organism evidence="2 3">
    <name type="scientific">Panicum hallii var. hallii</name>
    <dbReference type="NCBI Taxonomy" id="1504633"/>
    <lineage>
        <taxon>Eukaryota</taxon>
        <taxon>Viridiplantae</taxon>
        <taxon>Streptophyta</taxon>
        <taxon>Embryophyta</taxon>
        <taxon>Tracheophyta</taxon>
        <taxon>Spermatophyta</taxon>
        <taxon>Magnoliopsida</taxon>
        <taxon>Liliopsida</taxon>
        <taxon>Poales</taxon>
        <taxon>Poaceae</taxon>
        <taxon>PACMAD clade</taxon>
        <taxon>Panicoideae</taxon>
        <taxon>Panicodae</taxon>
        <taxon>Paniceae</taxon>
        <taxon>Panicinae</taxon>
        <taxon>Panicum</taxon>
        <taxon>Panicum sect. Panicum</taxon>
    </lineage>
</organism>
<gene>
    <name evidence="2" type="ORF">GQ55_1G227800</name>
</gene>
<evidence type="ECO:0000313" key="2">
    <source>
        <dbReference type="EMBL" id="PUZ75718.1"/>
    </source>
</evidence>
<dbReference type="OrthoDB" id="690292at2759"/>
<protein>
    <recommendedName>
        <fullName evidence="4">DUF4283 domain-containing protein</fullName>
    </recommendedName>
</protein>
<dbReference type="PANTHER" id="PTHR33087">
    <property type="entry name" value="OS07G0539200 PROTEIN"/>
    <property type="match status" value="1"/>
</dbReference>
<dbReference type="PANTHER" id="PTHR33087:SF51">
    <property type="entry name" value="CCHC-TYPE DOMAIN-CONTAINING PROTEIN"/>
    <property type="match status" value="1"/>
</dbReference>
<accession>A0A2T7F6L2</accession>
<sequence>MRWTRYLHLTAASLQVTVEIDLLGIPAHAWDLSSAEQLLNDYCWISGIHPSTADRWDCFRVAAWCSDPALIPSEMTLEIVEPTPTAGGATPQKRTLSYPISIAVLPYDLPASPRNPPSHSPTDDDHRGRRRRRRFNSPLDAPSRRALSSPPANSGPRGSVHARLGSPLAAAIHMAAEVRQGHRFPAGSLVAAPCVAPESMCRAAQAFDATTTRAAVAAPEAPTQ</sequence>
<evidence type="ECO:0000256" key="1">
    <source>
        <dbReference type="SAM" id="MobiDB-lite"/>
    </source>
</evidence>
<evidence type="ECO:0008006" key="4">
    <source>
        <dbReference type="Google" id="ProtNLM"/>
    </source>
</evidence>
<keyword evidence="3" id="KW-1185">Reference proteome</keyword>
<dbReference type="InterPro" id="IPR053253">
    <property type="entry name" value="Sex_diff_modulator"/>
</dbReference>
<evidence type="ECO:0000313" key="3">
    <source>
        <dbReference type="Proteomes" id="UP000244336"/>
    </source>
</evidence>
<dbReference type="Proteomes" id="UP000244336">
    <property type="component" value="Chromosome 1"/>
</dbReference>
<name>A0A2T7F6L2_9POAL</name>